<dbReference type="AlphaFoldDB" id="A0A6J3GPL0"/>
<dbReference type="GeneID" id="116540619"/>
<evidence type="ECO:0000313" key="3">
    <source>
        <dbReference type="Proteomes" id="UP000504640"/>
    </source>
</evidence>
<dbReference type="PANTHER" id="PTHR37358:SF1">
    <property type="entry name" value="MUCIN-20"/>
    <property type="match status" value="1"/>
</dbReference>
<gene>
    <name evidence="4" type="primary">MUC20</name>
</gene>
<accession>A0A6J3GPL0</accession>
<dbReference type="CTD" id="200958"/>
<feature type="compositionally biased region" description="Low complexity" evidence="1">
    <location>
        <begin position="437"/>
        <end position="453"/>
    </location>
</feature>
<dbReference type="InterPro" id="IPR034551">
    <property type="entry name" value="MUC20"/>
</dbReference>
<evidence type="ECO:0000256" key="1">
    <source>
        <dbReference type="SAM" id="MobiDB-lite"/>
    </source>
</evidence>
<proteinExistence type="predicted"/>
<evidence type="ECO:0000313" key="4">
    <source>
        <dbReference type="RefSeq" id="XP_032120073.1"/>
    </source>
</evidence>
<feature type="region of interest" description="Disordered" evidence="1">
    <location>
        <begin position="335"/>
        <end position="359"/>
    </location>
</feature>
<feature type="compositionally biased region" description="Polar residues" evidence="1">
    <location>
        <begin position="392"/>
        <end position="406"/>
    </location>
</feature>
<feature type="region of interest" description="Disordered" evidence="1">
    <location>
        <begin position="257"/>
        <end position="306"/>
    </location>
</feature>
<dbReference type="RefSeq" id="XP_032120073.1">
    <property type="nucleotide sequence ID" value="XM_032264182.1"/>
</dbReference>
<feature type="compositionally biased region" description="Low complexity" evidence="1">
    <location>
        <begin position="283"/>
        <end position="302"/>
    </location>
</feature>
<feature type="compositionally biased region" description="Polar residues" evidence="1">
    <location>
        <begin position="458"/>
        <end position="474"/>
    </location>
</feature>
<feature type="region of interest" description="Disordered" evidence="1">
    <location>
        <begin position="385"/>
        <end position="474"/>
    </location>
</feature>
<organism evidence="3 4">
    <name type="scientific">Sapajus apella</name>
    <name type="common">Brown-capped capuchin</name>
    <name type="synonym">Cebus apella</name>
    <dbReference type="NCBI Taxonomy" id="9515"/>
    <lineage>
        <taxon>Eukaryota</taxon>
        <taxon>Metazoa</taxon>
        <taxon>Chordata</taxon>
        <taxon>Craniata</taxon>
        <taxon>Vertebrata</taxon>
        <taxon>Euteleostomi</taxon>
        <taxon>Mammalia</taxon>
        <taxon>Eutheria</taxon>
        <taxon>Euarchontoglires</taxon>
        <taxon>Primates</taxon>
        <taxon>Haplorrhini</taxon>
        <taxon>Platyrrhini</taxon>
        <taxon>Cebidae</taxon>
        <taxon>Cebinae</taxon>
        <taxon>Sapajus</taxon>
    </lineage>
</organism>
<feature type="compositionally biased region" description="Polar residues" evidence="1">
    <location>
        <begin position="133"/>
        <end position="149"/>
    </location>
</feature>
<keyword evidence="3" id="KW-1185">Reference proteome</keyword>
<sequence length="527" mass="53227">MGSLWGLLLPLFFFCWEAGVSGSAAGPGTGRPETAVTADATEGPAMTPGAGTSSEGALQTPGLTETSAPSHAASETHTLSTETSSRTSVPASPIPVAETRGIKTISPATETRIVTKIIPPDVVVVIATSMETSVTSGSPEGAGTTTLETVTGGDPEDPVFDTLCTDDSSEEAKTLTVALLPLAHASAEAEGLSSGSSASSHSSQPVITTSWTRASDVTVLTEALVTVTHMEVINCSITEIETATSIIPGASDTDHVPTAAVKASPTSHLPALPDSTATEPHVTEATASAETPSTAGATESATPDATVKTLLPTSSAAEREVTAPRALTLGETLATVSGKPLEEPSALSAETPSYVRGSGAASVSTEAGSAVDKTMSFAGASASAHSPSAAATPQNLTPSETTTDFTATGPFPGSRDPLPSVRLTTASRDPLPSAHLTTASSSPGTSSTSAKTPMEPPTATSPTARTGQTTNVSPGENVGFLLLRLSVASLEDLTDPRVADSLVQQVRRELHAHVPLLQVSLLRVRRG</sequence>
<dbReference type="PANTHER" id="PTHR37358">
    <property type="entry name" value="MUCIN-20"/>
    <property type="match status" value="1"/>
</dbReference>
<feature type="signal peptide" evidence="2">
    <location>
        <begin position="1"/>
        <end position="22"/>
    </location>
</feature>
<dbReference type="GO" id="GO:0048012">
    <property type="term" value="P:hepatocyte growth factor receptor signaling pathway"/>
    <property type="evidence" value="ECO:0007669"/>
    <property type="project" value="InterPro"/>
</dbReference>
<feature type="chain" id="PRO_5026913146" evidence="2">
    <location>
        <begin position="23"/>
        <end position="527"/>
    </location>
</feature>
<dbReference type="Proteomes" id="UP000504640">
    <property type="component" value="Unplaced"/>
</dbReference>
<evidence type="ECO:0000256" key="2">
    <source>
        <dbReference type="SAM" id="SignalP"/>
    </source>
</evidence>
<keyword evidence="2" id="KW-0732">Signal</keyword>
<feature type="compositionally biased region" description="Polar residues" evidence="1">
    <location>
        <begin position="50"/>
        <end position="69"/>
    </location>
</feature>
<feature type="region of interest" description="Disordered" evidence="1">
    <location>
        <begin position="41"/>
        <end position="95"/>
    </location>
</feature>
<feature type="region of interest" description="Disordered" evidence="1">
    <location>
        <begin position="133"/>
        <end position="157"/>
    </location>
</feature>
<feature type="compositionally biased region" description="Low complexity" evidence="1">
    <location>
        <begin position="75"/>
        <end position="88"/>
    </location>
</feature>
<name>A0A6J3GPL0_SAPAP</name>
<protein>
    <submittedName>
        <fullName evidence="4">Mucin-20 isoform X1</fullName>
    </submittedName>
</protein>
<reference evidence="4" key="1">
    <citation type="submission" date="2025-08" db="UniProtKB">
        <authorList>
            <consortium name="RefSeq"/>
        </authorList>
    </citation>
    <scope>IDENTIFICATION</scope>
    <source>
        <tissue evidence="4">Blood</tissue>
    </source>
</reference>